<evidence type="ECO:0000313" key="4">
    <source>
        <dbReference type="Proteomes" id="UP000337909"/>
    </source>
</evidence>
<keyword evidence="1" id="KW-0378">Hydrolase</keyword>
<dbReference type="Proteomes" id="UP000337909">
    <property type="component" value="Unassembled WGS sequence"/>
</dbReference>
<proteinExistence type="predicted"/>
<gene>
    <name evidence="3" type="ORF">PS691_03884</name>
</gene>
<name>A0A5E7DK21_PSEFL</name>
<dbReference type="GO" id="GO:0006508">
    <property type="term" value="P:proteolysis"/>
    <property type="evidence" value="ECO:0007669"/>
    <property type="project" value="InterPro"/>
</dbReference>
<dbReference type="PROSITE" id="PS50175">
    <property type="entry name" value="ASP_PROT_RETROV"/>
    <property type="match status" value="1"/>
</dbReference>
<accession>A0A5E7DK21</accession>
<dbReference type="AlphaFoldDB" id="A0A5E7DK21"/>
<dbReference type="CDD" id="cd00303">
    <property type="entry name" value="retropepsin_like"/>
    <property type="match status" value="1"/>
</dbReference>
<sequence>MESQAEKSKSLPPEASGTPICFLLSGEKLSEQPIEHNMIPILRIAIAPVSLEDFNQPASETSGEYIVNALVDTGADGVFIDEDFAKASGFLSNRSTEVFSAGSTTEQKIYPAGFLLQDSKSHYRQNAQFISMPLRKNGRKYDVVLGMQFLSNGILTMDFDSKIFRFEFTTKSNK</sequence>
<evidence type="ECO:0000256" key="1">
    <source>
        <dbReference type="ARBA" id="ARBA00022801"/>
    </source>
</evidence>
<dbReference type="RefSeq" id="WP_150643752.1">
    <property type="nucleotide sequence ID" value="NZ_CABVHQ010000042.1"/>
</dbReference>
<dbReference type="SUPFAM" id="SSF50630">
    <property type="entry name" value="Acid proteases"/>
    <property type="match status" value="1"/>
</dbReference>
<dbReference type="Pfam" id="PF13650">
    <property type="entry name" value="Asp_protease_2"/>
    <property type="match status" value="1"/>
</dbReference>
<dbReference type="Gene3D" id="2.40.70.10">
    <property type="entry name" value="Acid Proteases"/>
    <property type="match status" value="1"/>
</dbReference>
<evidence type="ECO:0000313" key="3">
    <source>
        <dbReference type="EMBL" id="VVO17116.1"/>
    </source>
</evidence>
<dbReference type="EMBL" id="CABVHQ010000042">
    <property type="protein sequence ID" value="VVO17116.1"/>
    <property type="molecule type" value="Genomic_DNA"/>
</dbReference>
<protein>
    <recommendedName>
        <fullName evidence="2">Peptidase A2 domain-containing protein</fullName>
    </recommendedName>
</protein>
<reference evidence="3 4" key="1">
    <citation type="submission" date="2019-09" db="EMBL/GenBank/DDBJ databases">
        <authorList>
            <person name="Chandra G."/>
            <person name="Truman W A."/>
        </authorList>
    </citation>
    <scope>NUCLEOTIDE SEQUENCE [LARGE SCALE GENOMIC DNA]</scope>
    <source>
        <strain evidence="3">PS691</strain>
    </source>
</reference>
<dbReference type="GO" id="GO:0004190">
    <property type="term" value="F:aspartic-type endopeptidase activity"/>
    <property type="evidence" value="ECO:0007669"/>
    <property type="project" value="InterPro"/>
</dbReference>
<evidence type="ECO:0000259" key="2">
    <source>
        <dbReference type="PROSITE" id="PS50175"/>
    </source>
</evidence>
<dbReference type="InterPro" id="IPR001995">
    <property type="entry name" value="Peptidase_A2_cat"/>
</dbReference>
<dbReference type="InterPro" id="IPR021109">
    <property type="entry name" value="Peptidase_aspartic_dom_sf"/>
</dbReference>
<organism evidence="3 4">
    <name type="scientific">Pseudomonas fluorescens</name>
    <dbReference type="NCBI Taxonomy" id="294"/>
    <lineage>
        <taxon>Bacteria</taxon>
        <taxon>Pseudomonadati</taxon>
        <taxon>Pseudomonadota</taxon>
        <taxon>Gammaproteobacteria</taxon>
        <taxon>Pseudomonadales</taxon>
        <taxon>Pseudomonadaceae</taxon>
        <taxon>Pseudomonas</taxon>
    </lineage>
</organism>
<feature type="domain" description="Peptidase A2" evidence="2">
    <location>
        <begin position="67"/>
        <end position="141"/>
    </location>
</feature>
<dbReference type="OrthoDB" id="7021007at2"/>